<comment type="caution">
    <text evidence="1">The sequence shown here is derived from an EMBL/GenBank/DDBJ whole genome shotgun (WGS) entry which is preliminary data.</text>
</comment>
<protein>
    <recommendedName>
        <fullName evidence="3">Type II toxin-antitoxin system HicB family antitoxin</fullName>
    </recommendedName>
</protein>
<organism evidence="1 2">
    <name type="scientific">Methylovulum psychrotolerans</name>
    <dbReference type="NCBI Taxonomy" id="1704499"/>
    <lineage>
        <taxon>Bacteria</taxon>
        <taxon>Pseudomonadati</taxon>
        <taxon>Pseudomonadota</taxon>
        <taxon>Gammaproteobacteria</taxon>
        <taxon>Methylococcales</taxon>
        <taxon>Methylococcaceae</taxon>
        <taxon>Methylovulum</taxon>
    </lineage>
</organism>
<proteinExistence type="predicted"/>
<dbReference type="Proteomes" id="UP000237423">
    <property type="component" value="Unassembled WGS sequence"/>
</dbReference>
<evidence type="ECO:0008006" key="3">
    <source>
        <dbReference type="Google" id="ProtNLM"/>
    </source>
</evidence>
<dbReference type="InterPro" id="IPR035069">
    <property type="entry name" value="TTHA1013/TTHA0281-like"/>
</dbReference>
<reference evidence="1 2" key="1">
    <citation type="submission" date="2017-11" db="EMBL/GenBank/DDBJ databases">
        <title>Draft Genome Sequence of Methylobacter psychrotolerans Sph1T, an Obligate Methanotroph from Low-Temperature Environments.</title>
        <authorList>
            <person name="Oshkin I.Y."/>
            <person name="Miroshnikov K."/>
            <person name="Belova S.E."/>
            <person name="Korzhenkov A."/>
            <person name="Toshchakov S.V."/>
            <person name="Dedysh S.N."/>
        </authorList>
    </citation>
    <scope>NUCLEOTIDE SEQUENCE [LARGE SCALE GENOMIC DNA]</scope>
    <source>
        <strain evidence="1 2">Sph1</strain>
    </source>
</reference>
<gene>
    <name evidence="1" type="ORF">AADEFJLK_00936</name>
</gene>
<dbReference type="EMBL" id="PGFZ01000001">
    <property type="protein sequence ID" value="POZ53894.1"/>
    <property type="molecule type" value="Genomic_DNA"/>
</dbReference>
<sequence>MKHAFTLEYWQDNGGYAGRLKEVQGVFSQGETLQELEENIEDAYKLLMEDESSLDLPIVQFKQVLLETEGQTAYRLMQQSGFIGCMEGDGLFSENYKSFLG</sequence>
<name>A0A2S5CSW2_9GAMM</name>
<evidence type="ECO:0000313" key="2">
    <source>
        <dbReference type="Proteomes" id="UP000237423"/>
    </source>
</evidence>
<dbReference type="SUPFAM" id="SSF143100">
    <property type="entry name" value="TTHA1013/TTHA0281-like"/>
    <property type="match status" value="1"/>
</dbReference>
<dbReference type="RefSeq" id="WP_249027973.1">
    <property type="nucleotide sequence ID" value="NZ_PGFZ01000001.1"/>
</dbReference>
<dbReference type="AlphaFoldDB" id="A0A2S5CSW2"/>
<accession>A0A2S5CSW2</accession>
<dbReference type="Gene3D" id="3.30.160.250">
    <property type="match status" value="1"/>
</dbReference>
<evidence type="ECO:0000313" key="1">
    <source>
        <dbReference type="EMBL" id="POZ53894.1"/>
    </source>
</evidence>